<evidence type="ECO:0000313" key="1">
    <source>
        <dbReference type="EMBL" id="CAE4560636.1"/>
    </source>
</evidence>
<proteinExistence type="predicted"/>
<dbReference type="EMBL" id="HBNR01000339">
    <property type="protein sequence ID" value="CAE4560636.1"/>
    <property type="molecule type" value="Transcribed_RNA"/>
</dbReference>
<dbReference type="AlphaFoldDB" id="A0A7S4V2L4"/>
<accession>A0A7S4V2L4</accession>
<sequence length="301" mass="32643">MAQAPVCMLQPPHPCPFARVMGVRRAHSRHSPWRVAAPVGAAACCLLSARLALAWQPQPYINLPCSTYTCPSGYFHRWDADATLCAEGACTQNDTDACCVQGRFFSHSWRVVVASNVSIAWEVHRLRFFLDENCSTESVAPTVPGTNHKWRDWPNGAAFSHHHGHGSIAARAFVADPTATARDPAPQRKGWSSVGPCQEGACFLGFKWESDIDRYPRGSCHSHFGAPCASEGQLHKAGFLRIACAEVEQGQTEGRYADALQLQLLDAHMPQGAIQGAAAWRTAAEVRGLQGGTAQVRMAVA</sequence>
<organism evidence="1">
    <name type="scientific">Alexandrium monilatum</name>
    <dbReference type="NCBI Taxonomy" id="311494"/>
    <lineage>
        <taxon>Eukaryota</taxon>
        <taxon>Sar</taxon>
        <taxon>Alveolata</taxon>
        <taxon>Dinophyceae</taxon>
        <taxon>Gonyaulacales</taxon>
        <taxon>Pyrocystaceae</taxon>
        <taxon>Alexandrium</taxon>
    </lineage>
</organism>
<gene>
    <name evidence="1" type="ORF">AMON00008_LOCUS255</name>
</gene>
<protein>
    <submittedName>
        <fullName evidence="1">Uncharacterized protein</fullName>
    </submittedName>
</protein>
<reference evidence="1" key="1">
    <citation type="submission" date="2021-01" db="EMBL/GenBank/DDBJ databases">
        <authorList>
            <person name="Corre E."/>
            <person name="Pelletier E."/>
            <person name="Niang G."/>
            <person name="Scheremetjew M."/>
            <person name="Finn R."/>
            <person name="Kale V."/>
            <person name="Holt S."/>
            <person name="Cochrane G."/>
            <person name="Meng A."/>
            <person name="Brown T."/>
            <person name="Cohen L."/>
        </authorList>
    </citation>
    <scope>NUCLEOTIDE SEQUENCE</scope>
    <source>
        <strain evidence="1">CCMP3105</strain>
    </source>
</reference>
<name>A0A7S4V2L4_9DINO</name>